<dbReference type="PANTHER" id="PTHR10742:SF410">
    <property type="entry name" value="LYSINE-SPECIFIC HISTONE DEMETHYLASE 2"/>
    <property type="match status" value="1"/>
</dbReference>
<dbReference type="Gene3D" id="3.50.50.60">
    <property type="entry name" value="FAD/NAD(P)-binding domain"/>
    <property type="match status" value="1"/>
</dbReference>
<proteinExistence type="predicted"/>
<dbReference type="OrthoDB" id="5046242at2759"/>
<name>A0A376B0Y3_9ASCO</name>
<dbReference type="InterPro" id="IPR036188">
    <property type="entry name" value="FAD/NAD-bd_sf"/>
</dbReference>
<dbReference type="SUPFAM" id="SSF54373">
    <property type="entry name" value="FAD-linked reductases, C-terminal domain"/>
    <property type="match status" value="1"/>
</dbReference>
<dbReference type="Pfam" id="PF01593">
    <property type="entry name" value="Amino_oxidase"/>
    <property type="match status" value="1"/>
</dbReference>
<evidence type="ECO:0000313" key="2">
    <source>
        <dbReference type="EMBL" id="SSD58346.1"/>
    </source>
</evidence>
<dbReference type="EMBL" id="UFAJ01000007">
    <property type="protein sequence ID" value="SSD58346.1"/>
    <property type="molecule type" value="Genomic_DNA"/>
</dbReference>
<evidence type="ECO:0000259" key="1">
    <source>
        <dbReference type="Pfam" id="PF01593"/>
    </source>
</evidence>
<dbReference type="PANTHER" id="PTHR10742">
    <property type="entry name" value="FLAVIN MONOAMINE OXIDASE"/>
    <property type="match status" value="1"/>
</dbReference>
<dbReference type="Gene3D" id="3.90.660.10">
    <property type="match status" value="1"/>
</dbReference>
<dbReference type="GO" id="GO:0016491">
    <property type="term" value="F:oxidoreductase activity"/>
    <property type="evidence" value="ECO:0007669"/>
    <property type="project" value="InterPro"/>
</dbReference>
<organism evidence="2 3">
    <name type="scientific">Saccharomycodes ludwigii</name>
    <dbReference type="NCBI Taxonomy" id="36035"/>
    <lineage>
        <taxon>Eukaryota</taxon>
        <taxon>Fungi</taxon>
        <taxon>Dikarya</taxon>
        <taxon>Ascomycota</taxon>
        <taxon>Saccharomycotina</taxon>
        <taxon>Saccharomycetes</taxon>
        <taxon>Saccharomycodales</taxon>
        <taxon>Saccharomycodaceae</taxon>
        <taxon>Saccharomycodes</taxon>
    </lineage>
</organism>
<dbReference type="AlphaFoldDB" id="A0A376B0Y3"/>
<dbReference type="VEuPathDB" id="FungiDB:SCODWIG_00107"/>
<dbReference type="Proteomes" id="UP000262825">
    <property type="component" value="Unassembled WGS sequence"/>
</dbReference>
<feature type="domain" description="Amine oxidase" evidence="1">
    <location>
        <begin position="17"/>
        <end position="528"/>
    </location>
</feature>
<protein>
    <submittedName>
        <fullName evidence="2">Related to Polyamine oxidase FMS1</fullName>
    </submittedName>
</protein>
<dbReference type="InterPro" id="IPR050281">
    <property type="entry name" value="Flavin_monoamine_oxidase"/>
</dbReference>
<keyword evidence="3" id="KW-1185">Reference proteome</keyword>
<accession>A0A376B0Y3</accession>
<gene>
    <name evidence="2" type="ORF">SCODWIG_00107</name>
</gene>
<sequence length="532" mass="61233">MTDSTIETKIVIIGCGIAGLKAAQELYQQKFCQDVVETAPQVLILEARDRIGGRLYTVDGLNDRYDIGAAWHHDILRNPLFQEEHELKKKNLTASKYIFDDDYGIIFDEMGTKLNHDKDLKLEVVQNELEKFVELEYFSELEYPNTSYFKMVQKYLFRYKDFLTDAQIKYLNGSARCIELWHGTNWKKLSGKYAQMDHQGRNAMCLFYKDVVDRMATEFPLDWIKLHSQVCQIKALKDKQERISNRNRNLEILTKDTKNGKITKVLCDYVIVTIPQSVLEQSLYDVPAPGRIEFIPKLNQDIYDSFQNIHYGALGKIIFEFDSAWESKHTRFYYTGAINNNIIDAVRNGQAFNGEYLNKIDSLTTPTYNNTITEQLDPQNYPLLFVNYMGITGKPSLVMLMQDPLTSYIEKLNAQDEKATICNIFKPILLNLFKHLGYAHANNHNGSIYSEILPGLKNIIVSNWTIDPYSLGSFTACYPDDDPIELSLSLERGQSMRIRFAGEHTIMDGAGCVYGAFESGKREAQYILNNYF</sequence>
<evidence type="ECO:0000313" key="3">
    <source>
        <dbReference type="Proteomes" id="UP000262825"/>
    </source>
</evidence>
<dbReference type="SUPFAM" id="SSF51905">
    <property type="entry name" value="FAD/NAD(P)-binding domain"/>
    <property type="match status" value="1"/>
</dbReference>
<reference evidence="3" key="1">
    <citation type="submission" date="2018-06" db="EMBL/GenBank/DDBJ databases">
        <authorList>
            <person name="Guldener U."/>
        </authorList>
    </citation>
    <scope>NUCLEOTIDE SEQUENCE [LARGE SCALE GENOMIC DNA]</scope>
    <source>
        <strain evidence="3">UTAD17</strain>
    </source>
</reference>
<dbReference type="InterPro" id="IPR002937">
    <property type="entry name" value="Amino_oxidase"/>
</dbReference>